<reference evidence="8" key="2">
    <citation type="journal article" date="2023" name="Microbiol Resour">
        <title>Decontamination and Annotation of the Draft Genome Sequence of the Oomycete Lagenidium giganteum ARSEF 373.</title>
        <authorList>
            <person name="Morgan W.R."/>
            <person name="Tartar A."/>
        </authorList>
    </citation>
    <scope>NUCLEOTIDE SEQUENCE</scope>
    <source>
        <strain evidence="8">ARSEF 373</strain>
    </source>
</reference>
<reference evidence="8" key="1">
    <citation type="submission" date="2022-11" db="EMBL/GenBank/DDBJ databases">
        <authorList>
            <person name="Morgan W.R."/>
            <person name="Tartar A."/>
        </authorList>
    </citation>
    <scope>NUCLEOTIDE SEQUENCE</scope>
    <source>
        <strain evidence="8">ARSEF 373</strain>
    </source>
</reference>
<dbReference type="PANTHER" id="PTHR46485">
    <property type="entry name" value="LIM DOMAIN KINASE 1"/>
    <property type="match status" value="1"/>
</dbReference>
<dbReference type="InterPro" id="IPR000719">
    <property type="entry name" value="Prot_kinase_dom"/>
</dbReference>
<evidence type="ECO:0000259" key="7">
    <source>
        <dbReference type="PROSITE" id="PS50011"/>
    </source>
</evidence>
<dbReference type="InterPro" id="IPR001245">
    <property type="entry name" value="Ser-Thr/Tyr_kinase_cat_dom"/>
</dbReference>
<dbReference type="PROSITE" id="PS50011">
    <property type="entry name" value="PROTEIN_KINASE_DOM"/>
    <property type="match status" value="1"/>
</dbReference>
<name>A0AAV2YK58_9STRA</name>
<dbReference type="GO" id="GO:0030036">
    <property type="term" value="P:actin cytoskeleton organization"/>
    <property type="evidence" value="ECO:0007669"/>
    <property type="project" value="TreeGrafter"/>
</dbReference>
<proteinExistence type="inferred from homology"/>
<dbReference type="Pfam" id="PF07714">
    <property type="entry name" value="PK_Tyr_Ser-Thr"/>
    <property type="match status" value="1"/>
</dbReference>
<protein>
    <recommendedName>
        <fullName evidence="7">Protein kinase domain-containing protein</fullName>
    </recommendedName>
</protein>
<sequence length="53" mass="5959">MTTGVGTPYWTAPELLAGQRYTEKSDIYSFGVLLSEIGMAETPYKDLRSPETW</sequence>
<keyword evidence="4" id="KW-0547">Nucleotide-binding</keyword>
<dbReference type="GO" id="GO:0005634">
    <property type="term" value="C:nucleus"/>
    <property type="evidence" value="ECO:0007669"/>
    <property type="project" value="TreeGrafter"/>
</dbReference>
<dbReference type="Gene3D" id="1.10.510.10">
    <property type="entry name" value="Transferase(Phosphotransferase) domain 1"/>
    <property type="match status" value="1"/>
</dbReference>
<dbReference type="GO" id="GO:0005737">
    <property type="term" value="C:cytoplasm"/>
    <property type="evidence" value="ECO:0007669"/>
    <property type="project" value="TreeGrafter"/>
</dbReference>
<accession>A0AAV2YK58</accession>
<evidence type="ECO:0000256" key="5">
    <source>
        <dbReference type="ARBA" id="ARBA00022777"/>
    </source>
</evidence>
<dbReference type="AlphaFoldDB" id="A0AAV2YK58"/>
<dbReference type="Proteomes" id="UP001146120">
    <property type="component" value="Unassembled WGS sequence"/>
</dbReference>
<dbReference type="InterPro" id="IPR050940">
    <property type="entry name" value="Actin_reg-Ser/Thr_kinase"/>
</dbReference>
<comment type="similarity">
    <text evidence="1">Belongs to the protein kinase superfamily. TKL Ser/Thr protein kinase family.</text>
</comment>
<dbReference type="PANTHER" id="PTHR46485:SF5">
    <property type="entry name" value="CENTER DIVIDER, ISOFORM A"/>
    <property type="match status" value="1"/>
</dbReference>
<keyword evidence="3" id="KW-0808">Transferase</keyword>
<keyword evidence="9" id="KW-1185">Reference proteome</keyword>
<evidence type="ECO:0000256" key="2">
    <source>
        <dbReference type="ARBA" id="ARBA00022527"/>
    </source>
</evidence>
<feature type="domain" description="Protein kinase" evidence="7">
    <location>
        <begin position="1"/>
        <end position="53"/>
    </location>
</feature>
<evidence type="ECO:0000313" key="9">
    <source>
        <dbReference type="Proteomes" id="UP001146120"/>
    </source>
</evidence>
<dbReference type="EMBL" id="DAKRPA010000295">
    <property type="protein sequence ID" value="DAZ93732.1"/>
    <property type="molecule type" value="Genomic_DNA"/>
</dbReference>
<evidence type="ECO:0000256" key="3">
    <source>
        <dbReference type="ARBA" id="ARBA00022679"/>
    </source>
</evidence>
<comment type="caution">
    <text evidence="8">The sequence shown here is derived from an EMBL/GenBank/DDBJ whole genome shotgun (WGS) entry which is preliminary data.</text>
</comment>
<keyword evidence="2" id="KW-0723">Serine/threonine-protein kinase</keyword>
<dbReference type="InterPro" id="IPR011009">
    <property type="entry name" value="Kinase-like_dom_sf"/>
</dbReference>
<evidence type="ECO:0000256" key="4">
    <source>
        <dbReference type="ARBA" id="ARBA00022741"/>
    </source>
</evidence>
<dbReference type="GO" id="GO:0005524">
    <property type="term" value="F:ATP binding"/>
    <property type="evidence" value="ECO:0007669"/>
    <property type="project" value="UniProtKB-KW"/>
</dbReference>
<keyword evidence="5" id="KW-0418">Kinase</keyword>
<dbReference type="SUPFAM" id="SSF56112">
    <property type="entry name" value="Protein kinase-like (PK-like)"/>
    <property type="match status" value="1"/>
</dbReference>
<gene>
    <name evidence="8" type="ORF">N0F65_007358</name>
</gene>
<organism evidence="8 9">
    <name type="scientific">Lagenidium giganteum</name>
    <dbReference type="NCBI Taxonomy" id="4803"/>
    <lineage>
        <taxon>Eukaryota</taxon>
        <taxon>Sar</taxon>
        <taxon>Stramenopiles</taxon>
        <taxon>Oomycota</taxon>
        <taxon>Peronosporomycetes</taxon>
        <taxon>Pythiales</taxon>
        <taxon>Pythiaceae</taxon>
    </lineage>
</organism>
<dbReference type="GO" id="GO:0004674">
    <property type="term" value="F:protein serine/threonine kinase activity"/>
    <property type="evidence" value="ECO:0007669"/>
    <property type="project" value="UniProtKB-KW"/>
</dbReference>
<evidence type="ECO:0000313" key="8">
    <source>
        <dbReference type="EMBL" id="DAZ93732.1"/>
    </source>
</evidence>
<evidence type="ECO:0000256" key="1">
    <source>
        <dbReference type="ARBA" id="ARBA00005843"/>
    </source>
</evidence>
<evidence type="ECO:0000256" key="6">
    <source>
        <dbReference type="ARBA" id="ARBA00022840"/>
    </source>
</evidence>
<keyword evidence="6" id="KW-0067">ATP-binding</keyword>